<evidence type="ECO:0000256" key="1">
    <source>
        <dbReference type="ARBA" id="ARBA00006484"/>
    </source>
</evidence>
<proteinExistence type="inferred from homology"/>
<reference evidence="4" key="1">
    <citation type="submission" date="2016-12" db="EMBL/GenBank/DDBJ databases">
        <title>The genomes of Aspergillus section Nigri reveals drivers in fungal speciation.</title>
        <authorList>
            <consortium name="DOE Joint Genome Institute"/>
            <person name="Vesth T.C."/>
            <person name="Nybo J."/>
            <person name="Theobald S."/>
            <person name="Brandl J."/>
            <person name="Frisvad J.C."/>
            <person name="Nielsen K.F."/>
            <person name="Lyhne E.K."/>
            <person name="Kogle M.E."/>
            <person name="Kuo A."/>
            <person name="Riley R."/>
            <person name="Clum A."/>
            <person name="Nolan M."/>
            <person name="Lipzen A."/>
            <person name="Salamov A."/>
            <person name="Henrissat B."/>
            <person name="Wiebenga A."/>
            <person name="De Vries R.P."/>
            <person name="Grigoriev I.V."/>
            <person name="Mortensen U.H."/>
            <person name="Andersen M.R."/>
            <person name="Baker S.E."/>
        </authorList>
    </citation>
    <scope>NUCLEOTIDE SEQUENCE [LARGE SCALE GENOMIC DNA]</scope>
    <source>
        <strain evidence="4">CBS 115656</strain>
    </source>
</reference>
<keyword evidence="5" id="KW-1185">Reference proteome</keyword>
<dbReference type="Pfam" id="PF00106">
    <property type="entry name" value="adh_short"/>
    <property type="match status" value="1"/>
</dbReference>
<dbReference type="Proteomes" id="UP000247647">
    <property type="component" value="Unassembled WGS sequence"/>
</dbReference>
<dbReference type="PRINTS" id="PR00081">
    <property type="entry name" value="GDHRDH"/>
</dbReference>
<dbReference type="SUPFAM" id="SSF51735">
    <property type="entry name" value="NAD(P)-binding Rossmann-fold domains"/>
    <property type="match status" value="1"/>
</dbReference>
<evidence type="ECO:0000256" key="2">
    <source>
        <dbReference type="ARBA" id="ARBA00022857"/>
    </source>
</evidence>
<comment type="similarity">
    <text evidence="1">Belongs to the short-chain dehydrogenases/reductases (SDR) family.</text>
</comment>
<dbReference type="PANTHER" id="PTHR42760:SF83">
    <property type="entry name" value="(3R)-3-HYDROXYACYL-COA DEHYDROGENASE"/>
    <property type="match status" value="1"/>
</dbReference>
<dbReference type="EMBL" id="KZ821493">
    <property type="protein sequence ID" value="PYH29460.1"/>
    <property type="molecule type" value="Genomic_DNA"/>
</dbReference>
<dbReference type="RefSeq" id="XP_025474938.1">
    <property type="nucleotide sequence ID" value="XM_025624956.1"/>
</dbReference>
<name>A0A318Y9V7_ASPNB</name>
<sequence>MPLPQILVGKVAAITGGLTGIGRAIALEYLRHGAKVAVNHLGGPKEEPLIEAMRKDVSEIIRSNSDSDSEQSSRFILVAGDVTQPETGRDFVSKAVEAFGRLDVFVSNAGVCKFEEFL</sequence>
<evidence type="ECO:0000313" key="4">
    <source>
        <dbReference type="EMBL" id="PYH29460.1"/>
    </source>
</evidence>
<dbReference type="GO" id="GO:0016616">
    <property type="term" value="F:oxidoreductase activity, acting on the CH-OH group of donors, NAD or NADP as acceptor"/>
    <property type="evidence" value="ECO:0007669"/>
    <property type="project" value="TreeGrafter"/>
</dbReference>
<gene>
    <name evidence="4" type="ORF">BO87DRAFT_391057</name>
</gene>
<dbReference type="AlphaFoldDB" id="A0A318Y9V7"/>
<dbReference type="InterPro" id="IPR002347">
    <property type="entry name" value="SDR_fam"/>
</dbReference>
<dbReference type="InterPro" id="IPR036291">
    <property type="entry name" value="NAD(P)-bd_dom_sf"/>
</dbReference>
<keyword evidence="2" id="KW-0521">NADP</keyword>
<protein>
    <submittedName>
        <fullName evidence="4">NAD(P)-binding protein</fullName>
    </submittedName>
</protein>
<dbReference type="PANTHER" id="PTHR42760">
    <property type="entry name" value="SHORT-CHAIN DEHYDROGENASES/REDUCTASES FAMILY MEMBER"/>
    <property type="match status" value="1"/>
</dbReference>
<accession>A0A318Y9V7</accession>
<dbReference type="GeneID" id="37127412"/>
<dbReference type="GO" id="GO:0048038">
    <property type="term" value="F:quinone binding"/>
    <property type="evidence" value="ECO:0007669"/>
    <property type="project" value="TreeGrafter"/>
</dbReference>
<dbReference type="Gene3D" id="3.40.50.720">
    <property type="entry name" value="NAD(P)-binding Rossmann-like Domain"/>
    <property type="match status" value="1"/>
</dbReference>
<evidence type="ECO:0000256" key="3">
    <source>
        <dbReference type="ARBA" id="ARBA00023002"/>
    </source>
</evidence>
<keyword evidence="3" id="KW-0560">Oxidoreductase</keyword>
<feature type="non-terminal residue" evidence="4">
    <location>
        <position position="118"/>
    </location>
</feature>
<organism evidence="4 5">
    <name type="scientific">Aspergillus neoniger (strain CBS 115656)</name>
    <dbReference type="NCBI Taxonomy" id="1448310"/>
    <lineage>
        <taxon>Eukaryota</taxon>
        <taxon>Fungi</taxon>
        <taxon>Dikarya</taxon>
        <taxon>Ascomycota</taxon>
        <taxon>Pezizomycotina</taxon>
        <taxon>Eurotiomycetes</taxon>
        <taxon>Eurotiomycetidae</taxon>
        <taxon>Eurotiales</taxon>
        <taxon>Aspergillaceae</taxon>
        <taxon>Aspergillus</taxon>
        <taxon>Aspergillus subgen. Circumdati</taxon>
    </lineage>
</organism>
<evidence type="ECO:0000313" key="5">
    <source>
        <dbReference type="Proteomes" id="UP000247647"/>
    </source>
</evidence>
<dbReference type="OrthoDB" id="1669814at2759"/>
<dbReference type="GO" id="GO:0006633">
    <property type="term" value="P:fatty acid biosynthetic process"/>
    <property type="evidence" value="ECO:0007669"/>
    <property type="project" value="TreeGrafter"/>
</dbReference>